<dbReference type="PANTHER" id="PTHR10039">
    <property type="entry name" value="AMELOGENIN"/>
    <property type="match status" value="1"/>
</dbReference>
<evidence type="ECO:0000256" key="1">
    <source>
        <dbReference type="ARBA" id="ARBA00022737"/>
    </source>
</evidence>
<dbReference type="SUPFAM" id="SSF52540">
    <property type="entry name" value="P-loop containing nucleoside triphosphate hydrolases"/>
    <property type="match status" value="1"/>
</dbReference>
<dbReference type="AlphaFoldDB" id="A0A2T7A046"/>
<protein>
    <recommendedName>
        <fullName evidence="2">Nephrocystin 3-like N-terminal domain-containing protein</fullName>
    </recommendedName>
</protein>
<accession>A0A2T7A046</accession>
<dbReference type="InterPro" id="IPR056884">
    <property type="entry name" value="NPHP3-like_N"/>
</dbReference>
<proteinExistence type="predicted"/>
<dbReference type="Proteomes" id="UP000244722">
    <property type="component" value="Unassembled WGS sequence"/>
</dbReference>
<keyword evidence="1" id="KW-0677">Repeat</keyword>
<sequence length="277" mass="31072">MSRFFSNNVNSFNTVCNLGNNCTIADDRSQILTWLSPLDPRLRHQDIQDRRGEGVGESLLQTDEFRSWCDSSERCEPDNPVLVCRGDPGVGKSFISSLVIDNLCDQAGGRDATVTCFYFDRTVQKEQSSTNVLGALLKQVVIGLEEVPGEIVQAYKHQKNCIGGRRPQHTDIVKMLQTTTSKKRTFICIDALDECVPEDQVKLLDSLNQVLQKAPDTRIFLTERLDIRPKTENISQILKLLHECLRDCLVDGASPSWVYGILERMVMVAVISGVVRV</sequence>
<dbReference type="OrthoDB" id="195446at2759"/>
<comment type="caution">
    <text evidence="3">The sequence shown here is derived from an EMBL/GenBank/DDBJ whole genome shotgun (WGS) entry which is preliminary data.</text>
</comment>
<dbReference type="InterPro" id="IPR027417">
    <property type="entry name" value="P-loop_NTPase"/>
</dbReference>
<dbReference type="PANTHER" id="PTHR10039:SF15">
    <property type="entry name" value="NACHT DOMAIN-CONTAINING PROTEIN"/>
    <property type="match status" value="1"/>
</dbReference>
<reference evidence="3 4" key="1">
    <citation type="submission" date="2017-04" db="EMBL/GenBank/DDBJ databases">
        <title>Draft genome sequence of Tuber borchii Vittad., a whitish edible truffle.</title>
        <authorList>
            <consortium name="DOE Joint Genome Institute"/>
            <person name="Murat C."/>
            <person name="Kuo A."/>
            <person name="Barry K.W."/>
            <person name="Clum A."/>
            <person name="Dockter R.B."/>
            <person name="Fauchery L."/>
            <person name="Iotti M."/>
            <person name="Kohler A."/>
            <person name="Labutti K."/>
            <person name="Lindquist E.A."/>
            <person name="Lipzen A."/>
            <person name="Ohm R.A."/>
            <person name="Wang M."/>
            <person name="Grigoriev I.V."/>
            <person name="Zambonelli A."/>
            <person name="Martin F.M."/>
        </authorList>
    </citation>
    <scope>NUCLEOTIDE SEQUENCE [LARGE SCALE GENOMIC DNA]</scope>
    <source>
        <strain evidence="3 4">Tbo3840</strain>
    </source>
</reference>
<keyword evidence="4" id="KW-1185">Reference proteome</keyword>
<feature type="domain" description="Nephrocystin 3-like N-terminal" evidence="2">
    <location>
        <begin position="54"/>
        <end position="224"/>
    </location>
</feature>
<dbReference type="Pfam" id="PF24883">
    <property type="entry name" value="NPHP3_N"/>
    <property type="match status" value="1"/>
</dbReference>
<dbReference type="EMBL" id="NESQ01000050">
    <property type="protein sequence ID" value="PUU81119.1"/>
    <property type="molecule type" value="Genomic_DNA"/>
</dbReference>
<dbReference type="Gene3D" id="3.40.50.300">
    <property type="entry name" value="P-loop containing nucleotide triphosphate hydrolases"/>
    <property type="match status" value="1"/>
</dbReference>
<evidence type="ECO:0000313" key="3">
    <source>
        <dbReference type="EMBL" id="PUU81119.1"/>
    </source>
</evidence>
<name>A0A2T7A046_TUBBO</name>
<organism evidence="3 4">
    <name type="scientific">Tuber borchii</name>
    <name type="common">White truffle</name>
    <dbReference type="NCBI Taxonomy" id="42251"/>
    <lineage>
        <taxon>Eukaryota</taxon>
        <taxon>Fungi</taxon>
        <taxon>Dikarya</taxon>
        <taxon>Ascomycota</taxon>
        <taxon>Pezizomycotina</taxon>
        <taxon>Pezizomycetes</taxon>
        <taxon>Pezizales</taxon>
        <taxon>Tuberaceae</taxon>
        <taxon>Tuber</taxon>
    </lineage>
</organism>
<evidence type="ECO:0000259" key="2">
    <source>
        <dbReference type="Pfam" id="PF24883"/>
    </source>
</evidence>
<gene>
    <name evidence="3" type="ORF">B9Z19DRAFT_1191389</name>
</gene>
<evidence type="ECO:0000313" key="4">
    <source>
        <dbReference type="Proteomes" id="UP000244722"/>
    </source>
</evidence>